<dbReference type="InterPro" id="IPR017451">
    <property type="entry name" value="F-box-assoc_interact_dom"/>
</dbReference>
<dbReference type="Pfam" id="PF08268">
    <property type="entry name" value="FBA_3"/>
    <property type="match status" value="1"/>
</dbReference>
<organism evidence="2 3">
    <name type="scientific">Camelina sativa</name>
    <name type="common">False flax</name>
    <name type="synonym">Myagrum sativum</name>
    <dbReference type="NCBI Taxonomy" id="90675"/>
    <lineage>
        <taxon>Eukaryota</taxon>
        <taxon>Viridiplantae</taxon>
        <taxon>Streptophyta</taxon>
        <taxon>Embryophyta</taxon>
        <taxon>Tracheophyta</taxon>
        <taxon>Spermatophyta</taxon>
        <taxon>Magnoliopsida</taxon>
        <taxon>eudicotyledons</taxon>
        <taxon>Gunneridae</taxon>
        <taxon>Pentapetalae</taxon>
        <taxon>rosids</taxon>
        <taxon>malvids</taxon>
        <taxon>Brassicales</taxon>
        <taxon>Brassicaceae</taxon>
        <taxon>Camelineae</taxon>
        <taxon>Camelina</taxon>
    </lineage>
</organism>
<dbReference type="PANTHER" id="PTHR31111:SF130">
    <property type="entry name" value="F-BOX ASSOCIATED UBIQUITINATION EFFECTOR FAMILY PROTEIN"/>
    <property type="match status" value="1"/>
</dbReference>
<gene>
    <name evidence="3" type="primary">LOC104728691</name>
</gene>
<proteinExistence type="predicted"/>
<keyword evidence="2" id="KW-1185">Reference proteome</keyword>
<evidence type="ECO:0000313" key="2">
    <source>
        <dbReference type="Proteomes" id="UP000694864"/>
    </source>
</evidence>
<accession>A0ABM0UT74</accession>
<dbReference type="InterPro" id="IPR013187">
    <property type="entry name" value="F-box-assoc_dom_typ3"/>
</dbReference>
<dbReference type="GeneID" id="104728691"/>
<dbReference type="Proteomes" id="UP000694864">
    <property type="component" value="Chromosome 11"/>
</dbReference>
<sequence length="416" mass="46890">MGVMLSSPSFTELFLTRSWARPRLLFAIKQSSEWRFFSSPQNPDDDDKSSLEVAATDCHVDFPCKSMFRDDCTCSYTSGLLCFPSVPSLKNKGGEDALCVIYNPDTGQRVFLPKTKTTGFNSRFFLGFDSIDKRFKVLHLVEFSRPHSTIADRFCFETVYYYILILGTGKMSWRKISCPLELELHPFNKGICINGVLFYLAKRLREPGFVVVCFDVRSEKFKFVDASCFNHQARVTLVNYKSKLGGIYWMHEANGGITNVQLCVWILEDVKKHEWSNYVSTFGDGDLGGAKFDCVIGVTSTGEIVSSDESEPIRVLYFNPERNTVKIVRIQGFECGSLVHAFVDHVEDLNVNYAEPLIKSSLNIAEKKASSKPQQQGRHASSGKQLGICKFAAPSIMKTLPISFMQNSYDLLANLE</sequence>
<reference evidence="3" key="2">
    <citation type="submission" date="2025-08" db="UniProtKB">
        <authorList>
            <consortium name="RefSeq"/>
        </authorList>
    </citation>
    <scope>IDENTIFICATION</scope>
    <source>
        <tissue evidence="3">Leaf</tissue>
    </source>
</reference>
<evidence type="ECO:0000259" key="1">
    <source>
        <dbReference type="Pfam" id="PF08268"/>
    </source>
</evidence>
<evidence type="ECO:0000313" key="3">
    <source>
        <dbReference type="RefSeq" id="XP_010445944.1"/>
    </source>
</evidence>
<name>A0ABM0UT74_CAMSA</name>
<dbReference type="NCBIfam" id="TIGR01640">
    <property type="entry name" value="F_box_assoc_1"/>
    <property type="match status" value="1"/>
</dbReference>
<dbReference type="PANTHER" id="PTHR31111">
    <property type="entry name" value="BNAA05G37150D PROTEIN-RELATED"/>
    <property type="match status" value="1"/>
</dbReference>
<dbReference type="RefSeq" id="XP_010445944.1">
    <property type="nucleotide sequence ID" value="XM_010447642.1"/>
</dbReference>
<protein>
    <submittedName>
        <fullName evidence="3">F-box protein At3g57590-like</fullName>
    </submittedName>
</protein>
<reference evidence="2" key="1">
    <citation type="journal article" date="2014" name="Nat. Commun.">
        <title>The emerging biofuel crop Camelina sativa retains a highly undifferentiated hexaploid genome structure.</title>
        <authorList>
            <person name="Kagale S."/>
            <person name="Koh C."/>
            <person name="Nixon J."/>
            <person name="Bollina V."/>
            <person name="Clarke W.E."/>
            <person name="Tuteja R."/>
            <person name="Spillane C."/>
            <person name="Robinson S.J."/>
            <person name="Links M.G."/>
            <person name="Clarke C."/>
            <person name="Higgins E.E."/>
            <person name="Huebert T."/>
            <person name="Sharpe A.G."/>
            <person name="Parkin I.A."/>
        </authorList>
    </citation>
    <scope>NUCLEOTIDE SEQUENCE [LARGE SCALE GENOMIC DNA]</scope>
    <source>
        <strain evidence="2">cv. DH55</strain>
    </source>
</reference>
<feature type="domain" description="F-box associated beta-propeller type 3" evidence="1">
    <location>
        <begin position="23"/>
        <end position="346"/>
    </location>
</feature>